<organism evidence="2 3">
    <name type="scientific">Pseudoxanthomonas wuyuanensis</name>
    <dbReference type="NCBI Taxonomy" id="1073196"/>
    <lineage>
        <taxon>Bacteria</taxon>
        <taxon>Pseudomonadati</taxon>
        <taxon>Pseudomonadota</taxon>
        <taxon>Gammaproteobacteria</taxon>
        <taxon>Lysobacterales</taxon>
        <taxon>Lysobacteraceae</taxon>
        <taxon>Pseudoxanthomonas</taxon>
    </lineage>
</organism>
<feature type="transmembrane region" description="Helical" evidence="1">
    <location>
        <begin position="12"/>
        <end position="29"/>
    </location>
</feature>
<dbReference type="RefSeq" id="WP_141400774.1">
    <property type="nucleotide sequence ID" value="NZ_OCND01000005.1"/>
</dbReference>
<evidence type="ECO:0000313" key="3">
    <source>
        <dbReference type="Proteomes" id="UP000219374"/>
    </source>
</evidence>
<keyword evidence="1" id="KW-0472">Membrane</keyword>
<dbReference type="EMBL" id="OCND01000005">
    <property type="protein sequence ID" value="SOD54774.1"/>
    <property type="molecule type" value="Genomic_DNA"/>
</dbReference>
<sequence length="312" mass="34449">MERHKKKSNKRTIFIVLVATVFVGAYLWTKQKAPLVDAVAAPAEHVDTVSASTPPPSPTPSIVPLLAASSVPYSKNTETFTVAKSCAIAFREKDGMDSQLQACEKSDAYRGNPQYVAFVESCDARSKKFGQRLKSLSSSLAACDAKTSAEAEVDFYQATRRAAANNDTDAQICYVRGTFFVNRPWTEQEKDDYKKEAQAYTKAAFERGDWRIVELLRVATPEVIAQSGLMGTLVNGERTSIYKMNRLLRRGTLEGKYQKLLDALAEDPEAPLPIATKAEADLWVARTYERSFAQSPRLQDQPDTCVADGIGD</sequence>
<name>A0A286D826_9GAMM</name>
<evidence type="ECO:0000313" key="2">
    <source>
        <dbReference type="EMBL" id="SOD54774.1"/>
    </source>
</evidence>
<reference evidence="2 3" key="1">
    <citation type="submission" date="2017-09" db="EMBL/GenBank/DDBJ databases">
        <authorList>
            <person name="Ehlers B."/>
            <person name="Leendertz F.H."/>
        </authorList>
    </citation>
    <scope>NUCLEOTIDE SEQUENCE [LARGE SCALE GENOMIC DNA]</scope>
    <source>
        <strain evidence="2 3">CGMCC 1.10978</strain>
    </source>
</reference>
<keyword evidence="1" id="KW-0812">Transmembrane</keyword>
<proteinExistence type="predicted"/>
<dbReference type="AlphaFoldDB" id="A0A286D826"/>
<accession>A0A286D826</accession>
<dbReference type="OrthoDB" id="6021077at2"/>
<dbReference type="Proteomes" id="UP000219374">
    <property type="component" value="Unassembled WGS sequence"/>
</dbReference>
<keyword evidence="3" id="KW-1185">Reference proteome</keyword>
<evidence type="ECO:0000256" key="1">
    <source>
        <dbReference type="SAM" id="Phobius"/>
    </source>
</evidence>
<protein>
    <submittedName>
        <fullName evidence="2">Uncharacterized protein</fullName>
    </submittedName>
</protein>
<gene>
    <name evidence="2" type="ORF">SAMN06296416_10534</name>
</gene>
<keyword evidence="1" id="KW-1133">Transmembrane helix</keyword>